<dbReference type="GO" id="GO:0004037">
    <property type="term" value="F:allantoicase activity"/>
    <property type="evidence" value="ECO:0007669"/>
    <property type="project" value="UniProtKB-UniRule"/>
</dbReference>
<dbReference type="GO" id="GO:0006144">
    <property type="term" value="P:purine nucleobase metabolic process"/>
    <property type="evidence" value="ECO:0007669"/>
    <property type="project" value="UniProtKB-KW"/>
</dbReference>
<keyword evidence="3 4" id="KW-0378">Hydrolase</keyword>
<proteinExistence type="inferred from homology"/>
<accession>A0A364NQF1</accession>
<dbReference type="PANTHER" id="PTHR12045">
    <property type="entry name" value="ALLANTOICASE"/>
    <property type="match status" value="1"/>
</dbReference>
<evidence type="ECO:0000313" key="7">
    <source>
        <dbReference type="Proteomes" id="UP000250744"/>
    </source>
</evidence>
<dbReference type="OrthoDB" id="2078334at2"/>
<dbReference type="HAMAP" id="MF_00813">
    <property type="entry name" value="Allantoicase"/>
    <property type="match status" value="1"/>
</dbReference>
<keyword evidence="7" id="KW-1185">Reference proteome</keyword>
<evidence type="ECO:0000256" key="2">
    <source>
        <dbReference type="ARBA" id="ARBA00022631"/>
    </source>
</evidence>
<feature type="domain" description="Allantoicase" evidence="5">
    <location>
        <begin position="20"/>
        <end position="166"/>
    </location>
</feature>
<protein>
    <recommendedName>
        <fullName evidence="4">Probable allantoicase</fullName>
        <ecNumber evidence="4">3.5.3.4</ecNumber>
    </recommendedName>
    <alternativeName>
        <fullName evidence="4">Allantoate amidinohydrolase</fullName>
    </alternativeName>
</protein>
<evidence type="ECO:0000313" key="6">
    <source>
        <dbReference type="EMBL" id="RAU19115.1"/>
    </source>
</evidence>
<dbReference type="NCBIfam" id="TIGR02961">
    <property type="entry name" value="allantoicase"/>
    <property type="match status" value="1"/>
</dbReference>
<dbReference type="Gene3D" id="2.60.120.260">
    <property type="entry name" value="Galactose-binding domain-like"/>
    <property type="match status" value="2"/>
</dbReference>
<dbReference type="SUPFAM" id="SSF49785">
    <property type="entry name" value="Galactose-binding domain-like"/>
    <property type="match status" value="2"/>
</dbReference>
<dbReference type="Proteomes" id="UP000250744">
    <property type="component" value="Unassembled WGS sequence"/>
</dbReference>
<gene>
    <name evidence="4 6" type="primary">alc</name>
    <name evidence="6" type="ORF">DN062_05205</name>
</gene>
<dbReference type="InterPro" id="IPR005164">
    <property type="entry name" value="Allantoicase"/>
</dbReference>
<dbReference type="PIRSF" id="PIRSF016516">
    <property type="entry name" value="Allantoicase"/>
    <property type="match status" value="1"/>
</dbReference>
<dbReference type="GO" id="GO:0000256">
    <property type="term" value="P:allantoin catabolic process"/>
    <property type="evidence" value="ECO:0007669"/>
    <property type="project" value="UniProtKB-UniRule"/>
</dbReference>
<dbReference type="AlphaFoldDB" id="A0A364NQF1"/>
<comment type="catalytic activity">
    <reaction evidence="4">
        <text>allantoate + H2O = (S)-ureidoglycolate + urea</text>
        <dbReference type="Rhea" id="RHEA:11016"/>
        <dbReference type="ChEBI" id="CHEBI:15377"/>
        <dbReference type="ChEBI" id="CHEBI:16199"/>
        <dbReference type="ChEBI" id="CHEBI:17536"/>
        <dbReference type="ChEBI" id="CHEBI:57296"/>
        <dbReference type="EC" id="3.5.3.4"/>
    </reaction>
</comment>
<dbReference type="Pfam" id="PF03561">
    <property type="entry name" value="Allantoicase"/>
    <property type="match status" value="2"/>
</dbReference>
<reference evidence="6 7" key="1">
    <citation type="submission" date="2018-06" db="EMBL/GenBank/DDBJ databases">
        <title>Nitrincola tibetense sp. nov., isolated from Lake XuguoCo on Tibetan Plateau.</title>
        <authorList>
            <person name="Xing P."/>
        </authorList>
    </citation>
    <scope>NUCLEOTIDE SEQUENCE [LARGE SCALE GENOMIC DNA]</scope>
    <source>
        <strain evidence="7">xg18</strain>
    </source>
</reference>
<evidence type="ECO:0000256" key="4">
    <source>
        <dbReference type="HAMAP-Rule" id="MF_00813"/>
    </source>
</evidence>
<dbReference type="InterPro" id="IPR015908">
    <property type="entry name" value="Allantoicase_dom"/>
</dbReference>
<dbReference type="PANTHER" id="PTHR12045:SF3">
    <property type="entry name" value="INACTIVE ALLANTOICASE-RELATED"/>
    <property type="match status" value="1"/>
</dbReference>
<evidence type="ECO:0000259" key="5">
    <source>
        <dbReference type="Pfam" id="PF03561"/>
    </source>
</evidence>
<evidence type="ECO:0000256" key="3">
    <source>
        <dbReference type="ARBA" id="ARBA00022801"/>
    </source>
</evidence>
<dbReference type="EMBL" id="QKRX01000003">
    <property type="protein sequence ID" value="RAU19115.1"/>
    <property type="molecule type" value="Genomic_DNA"/>
</dbReference>
<keyword evidence="2 4" id="KW-0659">Purine metabolism</keyword>
<feature type="domain" description="Allantoicase" evidence="5">
    <location>
        <begin position="188"/>
        <end position="330"/>
    </location>
</feature>
<dbReference type="UniPathway" id="UPA00395">
    <property type="reaction ID" value="UER00654"/>
</dbReference>
<dbReference type="FunFam" id="2.60.120.260:FF:000090">
    <property type="entry name" value="Probable allantoicase"/>
    <property type="match status" value="1"/>
</dbReference>
<evidence type="ECO:0000256" key="1">
    <source>
        <dbReference type="ARBA" id="ARBA00009242"/>
    </source>
</evidence>
<comment type="pathway">
    <text evidence="4">Nitrogen metabolism; (S)-allantoin degradation; (S)-ureidoglycolate from allantoate (aminidohydrolase route): step 1/1.</text>
</comment>
<dbReference type="FunFam" id="2.60.120.260:FF:000059">
    <property type="entry name" value="Probable allantoicase"/>
    <property type="match status" value="1"/>
</dbReference>
<comment type="caution">
    <text evidence="6">The sequence shown here is derived from an EMBL/GenBank/DDBJ whole genome shotgun (WGS) entry which is preliminary data.</text>
</comment>
<comment type="similarity">
    <text evidence="1 4">Belongs to the allantoicase family.</text>
</comment>
<organism evidence="6 7">
    <name type="scientific">Nitrincola tibetensis</name>
    <dbReference type="NCBI Taxonomy" id="2219697"/>
    <lineage>
        <taxon>Bacteria</taxon>
        <taxon>Pseudomonadati</taxon>
        <taxon>Pseudomonadota</taxon>
        <taxon>Gammaproteobacteria</taxon>
        <taxon>Oceanospirillales</taxon>
        <taxon>Oceanospirillaceae</taxon>
        <taxon>Nitrincola</taxon>
    </lineage>
</organism>
<sequence>MMQTSHPYKRTINLADARLGTQAIFVTDDWFADVNRMLQPEPPVWKEGVFDDNGKWMDGWESRRKRFEGYDHAIIRLGVPGFIRGVDIDTSYFTGNYPPSASLEACFCAEGDPTAQTHWTPILPAVDLQGNSHHFHDTSHQDQPWTHLRFNIYPDGGVARLRVYGMPYRDWSDVADDEQIDLAAALNGGRALACSDEHYGTISNLINPGRGINMGDGWETARRRTPGYDWAILSLGHPGVVEKIIVDTLHFKGNYPDSCSIQAAYVKGGTESQIETQSLYWKELLPSQKLQMHQEHEFSVELKDLGPITHLRLNIFPDGGVSRLRVLGHVYRG</sequence>
<dbReference type="EC" id="3.5.3.4" evidence="4"/>
<dbReference type="InterPro" id="IPR008979">
    <property type="entry name" value="Galactose-bd-like_sf"/>
</dbReference>
<name>A0A364NQF1_9GAMM</name>